<feature type="transmembrane region" description="Helical" evidence="5">
    <location>
        <begin position="408"/>
        <end position="425"/>
    </location>
</feature>
<feature type="transmembrane region" description="Helical" evidence="5">
    <location>
        <begin position="277"/>
        <end position="295"/>
    </location>
</feature>
<comment type="subcellular location">
    <subcellularLocation>
        <location evidence="1">Membrane</location>
    </subcellularLocation>
</comment>
<evidence type="ECO:0000256" key="3">
    <source>
        <dbReference type="ARBA" id="ARBA00022989"/>
    </source>
</evidence>
<dbReference type="OrthoDB" id="410315at2759"/>
<dbReference type="InterPro" id="IPR006201">
    <property type="entry name" value="Neur_channel"/>
</dbReference>
<dbReference type="CDD" id="cd18989">
    <property type="entry name" value="LGIC_ECD_cation"/>
    <property type="match status" value="1"/>
</dbReference>
<keyword evidence="3 5" id="KW-1133">Transmembrane helix</keyword>
<feature type="domain" description="Neurotransmitter-gated ion-channel ligand-binding" evidence="6">
    <location>
        <begin position="38"/>
        <end position="245"/>
    </location>
</feature>
<evidence type="ECO:0000256" key="2">
    <source>
        <dbReference type="ARBA" id="ARBA00022692"/>
    </source>
</evidence>
<evidence type="ECO:0000313" key="7">
    <source>
        <dbReference type="EMBL" id="JAC50336.1"/>
    </source>
</evidence>
<dbReference type="GO" id="GO:0016020">
    <property type="term" value="C:membrane"/>
    <property type="evidence" value="ECO:0007669"/>
    <property type="project" value="UniProtKB-SubCell"/>
</dbReference>
<dbReference type="Pfam" id="PF02931">
    <property type="entry name" value="Neur_chan_LBD"/>
    <property type="match status" value="1"/>
</dbReference>
<protein>
    <submittedName>
        <fullName evidence="7">Acetylcholine receptor subunit alpha-like 1</fullName>
    </submittedName>
</protein>
<feature type="transmembrane region" description="Helical" evidence="5">
    <location>
        <begin position="307"/>
        <end position="332"/>
    </location>
</feature>
<dbReference type="AlphaFoldDB" id="A0A034W437"/>
<dbReference type="InterPro" id="IPR006202">
    <property type="entry name" value="Neur_chan_lig-bd"/>
</dbReference>
<feature type="transmembrane region" description="Helical" evidence="5">
    <location>
        <begin position="247"/>
        <end position="265"/>
    </location>
</feature>
<sequence length="426" mass="49207">MKCLKFTSWSALSSFYLLLFSIVITAESKFYSASVARQSLITDLFVNYNALVKPTGEGQRIDVHTNLVLEHFDFRESDGSVHFVGLLNVLWQDPKLGWNPRDYNNLTRIPVRQKLIWVPDLEVYNNAPDKFLRMHHHGTVILAHTGMVLWSDNVDMNVFCSTNMNNWPHDKHECKLNLGSWTYDGFELDFKNYTNPNDSMSFEDKYMASMKYKVTDFSVERVATVYSCCAEPYIVMEYHLSFERRCAFVTVFRALGSTVILLSMLTLCFETSHHSKICLNGLNLIIITFVLLYFAQNVGKFARTTPYIVKFFSCSYILVTFQQLLTVFSIFATHASYRGKLHPTISNLLRHSFVSYITPKRKMRLAQPETCDVNAQFEDVTLQEFSNLISADETPYEWMQLASFMESFAVIIFSIIYLILATVCFV</sequence>
<dbReference type="EMBL" id="GAKP01008616">
    <property type="protein sequence ID" value="JAC50336.1"/>
    <property type="molecule type" value="Transcribed_RNA"/>
</dbReference>
<dbReference type="FunFam" id="2.70.170.10:FF:000028">
    <property type="entry name" value="AcetylCholine Receptor"/>
    <property type="match status" value="1"/>
</dbReference>
<dbReference type="GO" id="GO:0005230">
    <property type="term" value="F:extracellular ligand-gated monoatomic ion channel activity"/>
    <property type="evidence" value="ECO:0007669"/>
    <property type="project" value="InterPro"/>
</dbReference>
<name>A0A034W437_BACDO</name>
<dbReference type="InterPro" id="IPR036719">
    <property type="entry name" value="Neuro-gated_channel_TM_sf"/>
</dbReference>
<keyword evidence="4 5" id="KW-0472">Membrane</keyword>
<organism evidence="7">
    <name type="scientific">Bactrocera dorsalis</name>
    <name type="common">Oriental fruit fly</name>
    <name type="synonym">Dacus dorsalis</name>
    <dbReference type="NCBI Taxonomy" id="27457"/>
    <lineage>
        <taxon>Eukaryota</taxon>
        <taxon>Metazoa</taxon>
        <taxon>Ecdysozoa</taxon>
        <taxon>Arthropoda</taxon>
        <taxon>Hexapoda</taxon>
        <taxon>Insecta</taxon>
        <taxon>Pterygota</taxon>
        <taxon>Neoptera</taxon>
        <taxon>Endopterygota</taxon>
        <taxon>Diptera</taxon>
        <taxon>Brachycera</taxon>
        <taxon>Muscomorpha</taxon>
        <taxon>Tephritoidea</taxon>
        <taxon>Tephritidae</taxon>
        <taxon>Bactrocera</taxon>
        <taxon>Bactrocera</taxon>
    </lineage>
</organism>
<keyword evidence="7" id="KW-0675">Receptor</keyword>
<dbReference type="PANTHER" id="PTHR18945">
    <property type="entry name" value="NEUROTRANSMITTER GATED ION CHANNEL"/>
    <property type="match status" value="1"/>
</dbReference>
<dbReference type="SUPFAM" id="SSF90112">
    <property type="entry name" value="Neurotransmitter-gated ion-channel transmembrane pore"/>
    <property type="match status" value="1"/>
</dbReference>
<reference evidence="7" key="1">
    <citation type="journal article" date="2014" name="BMC Genomics">
        <title>Characterizing the developmental transcriptome of the oriental fruit fly, Bactrocera dorsalis (Diptera: Tephritidae) through comparative genomic analysis with Drosophila melanogaster utilizing modENCODE datasets.</title>
        <authorList>
            <person name="Geib S.M."/>
            <person name="Calla B."/>
            <person name="Hall B."/>
            <person name="Hou S."/>
            <person name="Manoukis N.C."/>
        </authorList>
    </citation>
    <scope>NUCLEOTIDE SEQUENCE</scope>
    <source>
        <strain evidence="7">Punador</strain>
    </source>
</reference>
<evidence type="ECO:0000256" key="1">
    <source>
        <dbReference type="ARBA" id="ARBA00004370"/>
    </source>
</evidence>
<keyword evidence="2 5" id="KW-0812">Transmembrane</keyword>
<dbReference type="Gene3D" id="2.70.170.10">
    <property type="entry name" value="Neurotransmitter-gated ion-channel ligand-binding domain"/>
    <property type="match status" value="1"/>
</dbReference>
<dbReference type="InterPro" id="IPR036734">
    <property type="entry name" value="Neur_chan_lig-bd_sf"/>
</dbReference>
<evidence type="ECO:0000259" key="6">
    <source>
        <dbReference type="Pfam" id="PF02931"/>
    </source>
</evidence>
<evidence type="ECO:0000256" key="4">
    <source>
        <dbReference type="ARBA" id="ARBA00023136"/>
    </source>
</evidence>
<evidence type="ECO:0000256" key="5">
    <source>
        <dbReference type="SAM" id="Phobius"/>
    </source>
</evidence>
<dbReference type="SUPFAM" id="SSF63712">
    <property type="entry name" value="Nicotinic receptor ligand binding domain-like"/>
    <property type="match status" value="1"/>
</dbReference>
<proteinExistence type="predicted"/>
<gene>
    <name evidence="7" type="primary">ACH1</name>
</gene>
<accession>A0A034W437</accession>
<dbReference type="GO" id="GO:0004888">
    <property type="term" value="F:transmembrane signaling receptor activity"/>
    <property type="evidence" value="ECO:0007669"/>
    <property type="project" value="InterPro"/>
</dbReference>